<dbReference type="InterPro" id="IPR017261">
    <property type="entry name" value="DNA_mismatch_repair_MutS/MSH"/>
</dbReference>
<keyword evidence="3 9" id="KW-0547">Nucleotide-binding</keyword>
<name>A0A1H2ZGH7_9BACL</name>
<evidence type="ECO:0000256" key="5">
    <source>
        <dbReference type="ARBA" id="ARBA00022840"/>
    </source>
</evidence>
<dbReference type="InterPro" id="IPR005748">
    <property type="entry name" value="DNA_mismatch_repair_MutS"/>
</dbReference>
<protein>
    <recommendedName>
        <fullName evidence="2 9">DNA mismatch repair protein MutS</fullName>
    </recommendedName>
</protein>
<dbReference type="SUPFAM" id="SSF55271">
    <property type="entry name" value="DNA repair protein MutS, domain I"/>
    <property type="match status" value="1"/>
</dbReference>
<dbReference type="SMART" id="SM00533">
    <property type="entry name" value="MUTSd"/>
    <property type="match status" value="1"/>
</dbReference>
<dbReference type="Gene3D" id="1.10.1420.10">
    <property type="match status" value="2"/>
</dbReference>
<dbReference type="PANTHER" id="PTHR11361:SF34">
    <property type="entry name" value="DNA MISMATCH REPAIR PROTEIN MSH1, MITOCHONDRIAL"/>
    <property type="match status" value="1"/>
</dbReference>
<evidence type="ECO:0000256" key="3">
    <source>
        <dbReference type="ARBA" id="ARBA00022741"/>
    </source>
</evidence>
<dbReference type="InterPro" id="IPR027417">
    <property type="entry name" value="P-loop_NTPase"/>
</dbReference>
<accession>A0A1H2ZGH7</accession>
<dbReference type="GO" id="GO:0003684">
    <property type="term" value="F:damaged DNA binding"/>
    <property type="evidence" value="ECO:0007669"/>
    <property type="project" value="UniProtKB-UniRule"/>
</dbReference>
<evidence type="ECO:0000256" key="6">
    <source>
        <dbReference type="ARBA" id="ARBA00023125"/>
    </source>
</evidence>
<dbReference type="RefSeq" id="WP_091740764.1">
    <property type="nucleotide sequence ID" value="NZ_FNNQ01000011.1"/>
</dbReference>
<keyword evidence="7 9" id="KW-0234">DNA repair</keyword>
<feature type="binding site" evidence="9">
    <location>
        <begin position="618"/>
        <end position="625"/>
    </location>
    <ligand>
        <name>ATP</name>
        <dbReference type="ChEBI" id="CHEBI:30616"/>
    </ligand>
</feature>
<dbReference type="Pfam" id="PF05190">
    <property type="entry name" value="MutS_IV"/>
    <property type="match status" value="1"/>
</dbReference>
<evidence type="ECO:0000256" key="7">
    <source>
        <dbReference type="ARBA" id="ARBA00023204"/>
    </source>
</evidence>
<dbReference type="InterPro" id="IPR000432">
    <property type="entry name" value="DNA_mismatch_repair_MutS_C"/>
</dbReference>
<dbReference type="SMART" id="SM00534">
    <property type="entry name" value="MUTSac"/>
    <property type="match status" value="1"/>
</dbReference>
<dbReference type="InterPro" id="IPR016151">
    <property type="entry name" value="DNA_mismatch_repair_MutS_N"/>
</dbReference>
<dbReference type="Pfam" id="PF05188">
    <property type="entry name" value="MutS_II"/>
    <property type="match status" value="1"/>
</dbReference>
<gene>
    <name evidence="9" type="primary">mutS</name>
    <name evidence="12" type="ORF">SAMN05444487_11133</name>
</gene>
<dbReference type="InterPro" id="IPR007860">
    <property type="entry name" value="DNA_mmatch_repair_MutS_con_dom"/>
</dbReference>
<dbReference type="GO" id="GO:0140664">
    <property type="term" value="F:ATP-dependent DNA damage sensor activity"/>
    <property type="evidence" value="ECO:0007669"/>
    <property type="project" value="InterPro"/>
</dbReference>
<dbReference type="InterPro" id="IPR007696">
    <property type="entry name" value="DNA_mismatch_repair_MutS_core"/>
</dbReference>
<dbReference type="STRING" id="1048340.SAMN05444487_11133"/>
<dbReference type="CDD" id="cd03284">
    <property type="entry name" value="ABC_MutS1"/>
    <property type="match status" value="1"/>
</dbReference>
<dbReference type="Pfam" id="PF01624">
    <property type="entry name" value="MutS_I"/>
    <property type="match status" value="1"/>
</dbReference>
<evidence type="ECO:0000256" key="1">
    <source>
        <dbReference type="ARBA" id="ARBA00006271"/>
    </source>
</evidence>
<dbReference type="AlphaFoldDB" id="A0A1H2ZGH7"/>
<dbReference type="NCBIfam" id="NF003810">
    <property type="entry name" value="PRK05399.1"/>
    <property type="match status" value="1"/>
</dbReference>
<dbReference type="InterPro" id="IPR045076">
    <property type="entry name" value="MutS"/>
</dbReference>
<evidence type="ECO:0000313" key="12">
    <source>
        <dbReference type="EMBL" id="SDX15849.1"/>
    </source>
</evidence>
<evidence type="ECO:0000256" key="8">
    <source>
        <dbReference type="ARBA" id="ARBA00024647"/>
    </source>
</evidence>
<comment type="function">
    <text evidence="8 9">This protein is involved in the repair of mismatches in DNA. It is possible that it carries out the mismatch recognition step. This protein has a weak ATPase activity.</text>
</comment>
<dbReference type="InterPro" id="IPR036187">
    <property type="entry name" value="DNA_mismatch_repair_MutS_sf"/>
</dbReference>
<dbReference type="FunFam" id="3.40.50.300:FF:000870">
    <property type="entry name" value="MutS protein homolog 4"/>
    <property type="match status" value="1"/>
</dbReference>
<keyword evidence="6 9" id="KW-0238">DNA-binding</keyword>
<reference evidence="12 13" key="1">
    <citation type="submission" date="2016-10" db="EMBL/GenBank/DDBJ databases">
        <authorList>
            <person name="de Groot N.N."/>
        </authorList>
    </citation>
    <scope>NUCLEOTIDE SEQUENCE [LARGE SCALE GENOMIC DNA]</scope>
    <source>
        <strain evidence="12 13">DSM 45610</strain>
    </source>
</reference>
<dbReference type="Pfam" id="PF05192">
    <property type="entry name" value="MutS_III"/>
    <property type="match status" value="1"/>
</dbReference>
<organism evidence="12 13">
    <name type="scientific">Marininema mesophilum</name>
    <dbReference type="NCBI Taxonomy" id="1048340"/>
    <lineage>
        <taxon>Bacteria</taxon>
        <taxon>Bacillati</taxon>
        <taxon>Bacillota</taxon>
        <taxon>Bacilli</taxon>
        <taxon>Bacillales</taxon>
        <taxon>Thermoactinomycetaceae</taxon>
        <taxon>Marininema</taxon>
    </lineage>
</organism>
<keyword evidence="4 9" id="KW-0227">DNA damage</keyword>
<dbReference type="HAMAP" id="MF_00096">
    <property type="entry name" value="MutS"/>
    <property type="match status" value="1"/>
</dbReference>
<dbReference type="GO" id="GO:0006298">
    <property type="term" value="P:mismatch repair"/>
    <property type="evidence" value="ECO:0007669"/>
    <property type="project" value="UniProtKB-UniRule"/>
</dbReference>
<evidence type="ECO:0000256" key="9">
    <source>
        <dbReference type="HAMAP-Rule" id="MF_00096"/>
    </source>
</evidence>
<dbReference type="InterPro" id="IPR036678">
    <property type="entry name" value="MutS_con_dom_sf"/>
</dbReference>
<dbReference type="GO" id="GO:0005524">
    <property type="term" value="F:ATP binding"/>
    <property type="evidence" value="ECO:0007669"/>
    <property type="project" value="UniProtKB-UniRule"/>
</dbReference>
<dbReference type="OrthoDB" id="9802448at2"/>
<dbReference type="Pfam" id="PF00488">
    <property type="entry name" value="MutS_V"/>
    <property type="match status" value="1"/>
</dbReference>
<dbReference type="PANTHER" id="PTHR11361">
    <property type="entry name" value="DNA MISMATCH REPAIR PROTEIN MUTS FAMILY MEMBER"/>
    <property type="match status" value="1"/>
</dbReference>
<evidence type="ECO:0000259" key="11">
    <source>
        <dbReference type="PROSITE" id="PS00486"/>
    </source>
</evidence>
<evidence type="ECO:0000256" key="2">
    <source>
        <dbReference type="ARBA" id="ARBA00021982"/>
    </source>
</evidence>
<feature type="domain" description="DNA mismatch repair proteins mutS family" evidence="11">
    <location>
        <begin position="692"/>
        <end position="708"/>
    </location>
</feature>
<dbReference type="Gene3D" id="3.40.1170.10">
    <property type="entry name" value="DNA repair protein MutS, domain I"/>
    <property type="match status" value="1"/>
</dbReference>
<dbReference type="GO" id="GO:0005829">
    <property type="term" value="C:cytosol"/>
    <property type="evidence" value="ECO:0007669"/>
    <property type="project" value="TreeGrafter"/>
</dbReference>
<dbReference type="Gene3D" id="3.40.50.300">
    <property type="entry name" value="P-loop containing nucleotide triphosphate hydrolases"/>
    <property type="match status" value="1"/>
</dbReference>
<dbReference type="SUPFAM" id="SSF52540">
    <property type="entry name" value="P-loop containing nucleoside triphosphate hydrolases"/>
    <property type="match status" value="1"/>
</dbReference>
<evidence type="ECO:0000256" key="10">
    <source>
        <dbReference type="RuleBase" id="RU003756"/>
    </source>
</evidence>
<keyword evidence="13" id="KW-1185">Reference proteome</keyword>
<dbReference type="SUPFAM" id="SSF53150">
    <property type="entry name" value="DNA repair protein MutS, domain II"/>
    <property type="match status" value="1"/>
</dbReference>
<dbReference type="InterPro" id="IPR007861">
    <property type="entry name" value="DNA_mismatch_repair_MutS_clamp"/>
</dbReference>
<evidence type="ECO:0000256" key="4">
    <source>
        <dbReference type="ARBA" id="ARBA00022763"/>
    </source>
</evidence>
<proteinExistence type="inferred from homology"/>
<dbReference type="SUPFAM" id="SSF48334">
    <property type="entry name" value="DNA repair protein MutS, domain III"/>
    <property type="match status" value="1"/>
</dbReference>
<dbReference type="PROSITE" id="PS00486">
    <property type="entry name" value="DNA_MISMATCH_REPAIR_2"/>
    <property type="match status" value="1"/>
</dbReference>
<dbReference type="InterPro" id="IPR007695">
    <property type="entry name" value="DNA_mismatch_repair_MutS-lik_N"/>
</dbReference>
<dbReference type="FunFam" id="1.10.1420.10:FF:000007">
    <property type="entry name" value="DNA mismatch repair protein MutS"/>
    <property type="match status" value="1"/>
</dbReference>
<dbReference type="PIRSF" id="PIRSF037677">
    <property type="entry name" value="DNA_mis_repair_Msh6"/>
    <property type="match status" value="1"/>
</dbReference>
<evidence type="ECO:0000313" key="13">
    <source>
        <dbReference type="Proteomes" id="UP000198534"/>
    </source>
</evidence>
<dbReference type="Proteomes" id="UP000198534">
    <property type="component" value="Unassembled WGS sequence"/>
</dbReference>
<dbReference type="NCBIfam" id="TIGR01070">
    <property type="entry name" value="mutS1"/>
    <property type="match status" value="1"/>
</dbReference>
<dbReference type="FunFam" id="3.40.1170.10:FF:000001">
    <property type="entry name" value="DNA mismatch repair protein MutS"/>
    <property type="match status" value="1"/>
</dbReference>
<sequence>MSNYTPMIQQYLSIKAEYQDAFLFFRLGDFYELFFEDAKRASEYLELTLTGRDGGGKERIPMCGVPHHAADVYIGRLIEKGYKVALCEQVEDPTQAKGVVKREVVRVVTPGTVMEEKMLAEKENNFLVAVTKREDHYAIAAADFSTGEFYVTELSGSSEQAIDELLAFSPKEVLLSPDLSGDEHFLNQLRGHHGVHITLLKREWLPALKQIEEELQRQFPGCEDTYGSPVSLEVAGILHTYLQQTQKRSMAHMNRLERYDAGQYMVLDTAARQNLELTATLRDGRKKGSLLWLLDQTATAMGSRLLKKWLDKPLLDQKQIENRQGAVQAYVENLILLEEIRDHLRGVYDLERLCARIAYGSANGRDLHALRRSLEAVPALRKRLAGTSSPTFAQLVEGMDPCLDVVKNIARSIVEEPPISIKEGGIICERYDESLDELRTVQREGRSWISQLEQREREATGIRSLKVGFNKVFGYYIEVTRANLKSIPEGRYQRKQTLANAERFVTPELKERERLILTAEEKSVEKEYKLFNEVRDSIASEISRIQKLADQVAQVDALHSLAVVSNRYRYVCPEISTDDTLKIEGGRHPVVEAAVGEGFIANDLHLDRRNRQVLLITGPNMAGKSTYMRQSALITIMAQIGSFVPVKKAVIGIVDRIFTRIGAADDLVGGRSTFMVEMDETRQALGQATSRSLILLDEVGRGTSTYDGMALAQAIVEYIHDHVGAKTLFSTHYHELTALENELSRVVNVNARCIEKDGEVVFLHKIEEGGADRSYGIHVAQLAGLPQEVIYRAQVILKGLESRPEGVEAERELSMHQLDLFQYETAVTKEDPYSEEERKALESLRNWDLLNRAPMESLHLLEKLQRSLQGQSSGGGTDG</sequence>
<dbReference type="GO" id="GO:0030983">
    <property type="term" value="F:mismatched DNA binding"/>
    <property type="evidence" value="ECO:0007669"/>
    <property type="project" value="InterPro"/>
</dbReference>
<dbReference type="EMBL" id="FNNQ01000011">
    <property type="protein sequence ID" value="SDX15849.1"/>
    <property type="molecule type" value="Genomic_DNA"/>
</dbReference>
<keyword evidence="5 9" id="KW-0067">ATP-binding</keyword>
<dbReference type="Gene3D" id="3.30.420.110">
    <property type="entry name" value="MutS, connector domain"/>
    <property type="match status" value="1"/>
</dbReference>
<comment type="similarity">
    <text evidence="1 9 10">Belongs to the DNA mismatch repair MutS family.</text>
</comment>